<dbReference type="PIRSF" id="PIRSF500134">
    <property type="entry name" value="UDPglc_DH_bac"/>
    <property type="match status" value="1"/>
</dbReference>
<dbReference type="GO" id="GO:0006065">
    <property type="term" value="P:UDP-glucuronate biosynthetic process"/>
    <property type="evidence" value="ECO:0007669"/>
    <property type="project" value="UniProtKB-UniPathway"/>
</dbReference>
<dbReference type="SUPFAM" id="SSF48179">
    <property type="entry name" value="6-phosphogluconate dehydrogenase C-terminal domain-like"/>
    <property type="match status" value="1"/>
</dbReference>
<protein>
    <recommendedName>
        <fullName evidence="3 7">UDP-glucose 6-dehydrogenase</fullName>
        <ecNumber evidence="3 7">1.1.1.22</ecNumber>
    </recommendedName>
</protein>
<dbReference type="InterPro" id="IPR017476">
    <property type="entry name" value="UDP-Glc/GDP-Man"/>
</dbReference>
<dbReference type="InterPro" id="IPR036291">
    <property type="entry name" value="NAD(P)-bd_dom_sf"/>
</dbReference>
<dbReference type="InterPro" id="IPR036220">
    <property type="entry name" value="UDP-Glc/GDP-Man_DH_C_sf"/>
</dbReference>
<evidence type="ECO:0000259" key="11">
    <source>
        <dbReference type="SMART" id="SM00984"/>
    </source>
</evidence>
<dbReference type="Gene3D" id="1.20.5.100">
    <property type="entry name" value="Cytochrome c1, transmembrane anchor, C-terminal"/>
    <property type="match status" value="1"/>
</dbReference>
<evidence type="ECO:0000256" key="2">
    <source>
        <dbReference type="ARBA" id="ARBA00006601"/>
    </source>
</evidence>
<dbReference type="InterPro" id="IPR028357">
    <property type="entry name" value="UDPglc_DH_bac"/>
</dbReference>
<evidence type="ECO:0000256" key="1">
    <source>
        <dbReference type="ARBA" id="ARBA00004701"/>
    </source>
</evidence>
<dbReference type="PANTHER" id="PTHR43750:SF3">
    <property type="entry name" value="UDP-GLUCOSE 6-DEHYDROGENASE TUAD"/>
    <property type="match status" value="1"/>
</dbReference>
<gene>
    <name evidence="12" type="ORF">AVDCRST_MAG77-4916</name>
</gene>
<sequence>MKQICVVGTGYVGLVTGTCFADLGNRVVCLDIDEGKVARLRRGELPIFEPGLEELVARNVAAGRLSFTTSYAEAVPDADYCFIAVPTPSGAEGEADLGYVRAAAATLALYLKDGAVIVNKSTVPIGTADRVDHIVERHLPAERRGSGPDGSFRFGVVSNPEFLREGAAVADFMKPDRVVLGATRRADAERVAELYASLKCPVLVTDPRTAEMIKYASNAFLATKISFINEVASICERLGADVRLVAEGMGRDARIGRAFLDAGLGWGGSCFPKDVKALAHMAALSGCHPQLLRTVIEINKDQRLKVIQKLRDALGGPDGSLEGQTVALLGLAFKPNTDDLREAPALEIAHLLLGEGVSLRAYDPVAMPGAQRLLPEVHFATDAYDCVAGADAAVIVTDWNEFKQLDLAALRRRMSRPVLVDGRNIYEPAAVRAAGFLYFPIGRGTPEVVK</sequence>
<proteinExistence type="inferred from homology"/>
<feature type="binding site" evidence="9">
    <location>
        <begin position="259"/>
        <end position="263"/>
    </location>
    <ligand>
        <name>substrate</name>
    </ligand>
</feature>
<comment type="catalytic activity">
    <reaction evidence="6 7">
        <text>UDP-alpha-D-glucose + 2 NAD(+) + H2O = UDP-alpha-D-glucuronate + 2 NADH + 3 H(+)</text>
        <dbReference type="Rhea" id="RHEA:23596"/>
        <dbReference type="ChEBI" id="CHEBI:15377"/>
        <dbReference type="ChEBI" id="CHEBI:15378"/>
        <dbReference type="ChEBI" id="CHEBI:57540"/>
        <dbReference type="ChEBI" id="CHEBI:57945"/>
        <dbReference type="ChEBI" id="CHEBI:58052"/>
        <dbReference type="ChEBI" id="CHEBI:58885"/>
        <dbReference type="EC" id="1.1.1.22"/>
    </reaction>
</comment>
<accession>A0A6J4K0Y8</accession>
<feature type="binding site" evidence="10">
    <location>
        <position position="31"/>
    </location>
    <ligand>
        <name>NAD(+)</name>
        <dbReference type="ChEBI" id="CHEBI:57540"/>
    </ligand>
</feature>
<dbReference type="InterPro" id="IPR008927">
    <property type="entry name" value="6-PGluconate_DH-like_C_sf"/>
</dbReference>
<feature type="domain" description="UDP-glucose/GDP-mannose dehydrogenase C-terminal" evidence="11">
    <location>
        <begin position="327"/>
        <end position="428"/>
    </location>
</feature>
<feature type="binding site" evidence="10">
    <location>
        <position position="165"/>
    </location>
    <ligand>
        <name>NAD(+)</name>
        <dbReference type="ChEBI" id="CHEBI:57540"/>
    </ligand>
</feature>
<evidence type="ECO:0000256" key="6">
    <source>
        <dbReference type="ARBA" id="ARBA00047473"/>
    </source>
</evidence>
<dbReference type="GO" id="GO:0051287">
    <property type="term" value="F:NAD binding"/>
    <property type="evidence" value="ECO:0007669"/>
    <property type="project" value="InterPro"/>
</dbReference>
<organism evidence="12">
    <name type="scientific">uncultured Chloroflexota bacterium</name>
    <dbReference type="NCBI Taxonomy" id="166587"/>
    <lineage>
        <taxon>Bacteria</taxon>
        <taxon>Bacillati</taxon>
        <taxon>Chloroflexota</taxon>
        <taxon>environmental samples</taxon>
    </lineage>
</organism>
<feature type="binding site" evidence="10">
    <location>
        <position position="122"/>
    </location>
    <ligand>
        <name>NAD(+)</name>
        <dbReference type="ChEBI" id="CHEBI:57540"/>
    </ligand>
</feature>
<feature type="binding site" evidence="9">
    <location>
        <position position="334"/>
    </location>
    <ligand>
        <name>substrate</name>
    </ligand>
</feature>
<name>A0A6J4K0Y8_9CHLR</name>
<dbReference type="AlphaFoldDB" id="A0A6J4K0Y8"/>
<feature type="binding site" evidence="10">
    <location>
        <position position="87"/>
    </location>
    <ligand>
        <name>NAD(+)</name>
        <dbReference type="ChEBI" id="CHEBI:57540"/>
    </ligand>
</feature>
<feature type="binding site" evidence="10">
    <location>
        <position position="273"/>
    </location>
    <ligand>
        <name>NAD(+)</name>
        <dbReference type="ChEBI" id="CHEBI:57540"/>
    </ligand>
</feature>
<dbReference type="SMART" id="SM00984">
    <property type="entry name" value="UDPG_MGDP_dh_C"/>
    <property type="match status" value="1"/>
</dbReference>
<dbReference type="GO" id="GO:0003979">
    <property type="term" value="F:UDP-glucose 6-dehydrogenase activity"/>
    <property type="evidence" value="ECO:0007669"/>
    <property type="project" value="UniProtKB-EC"/>
</dbReference>
<dbReference type="GO" id="GO:0000271">
    <property type="term" value="P:polysaccharide biosynthetic process"/>
    <property type="evidence" value="ECO:0007669"/>
    <property type="project" value="InterPro"/>
</dbReference>
<dbReference type="InterPro" id="IPR014027">
    <property type="entry name" value="UDP-Glc/GDP-Man_DH_C"/>
</dbReference>
<comment type="similarity">
    <text evidence="2 7">Belongs to the UDP-glucose/GDP-mannose dehydrogenase family.</text>
</comment>
<evidence type="ECO:0000256" key="9">
    <source>
        <dbReference type="PIRSR" id="PIRSR500134-2"/>
    </source>
</evidence>
<dbReference type="PIRSF" id="PIRSF000124">
    <property type="entry name" value="UDPglc_GDPman_dh"/>
    <property type="match status" value="1"/>
</dbReference>
<reference evidence="12" key="1">
    <citation type="submission" date="2020-02" db="EMBL/GenBank/DDBJ databases">
        <authorList>
            <person name="Meier V. D."/>
        </authorList>
    </citation>
    <scope>NUCLEOTIDE SEQUENCE</scope>
    <source>
        <strain evidence="12">AVDCRST_MAG77</strain>
    </source>
</reference>
<dbReference type="PANTHER" id="PTHR43750">
    <property type="entry name" value="UDP-GLUCOSE 6-DEHYDROGENASE TUAD"/>
    <property type="match status" value="1"/>
</dbReference>
<dbReference type="Gene3D" id="3.40.50.720">
    <property type="entry name" value="NAD(P)-binding Rossmann-like Domain"/>
    <property type="match status" value="2"/>
</dbReference>
<dbReference type="Pfam" id="PF03720">
    <property type="entry name" value="UDPG_MGDP_dh_C"/>
    <property type="match status" value="1"/>
</dbReference>
<keyword evidence="5 7" id="KW-0520">NAD</keyword>
<evidence type="ECO:0000313" key="12">
    <source>
        <dbReference type="EMBL" id="CAA9292970.1"/>
    </source>
</evidence>
<dbReference type="EMBL" id="CADCTC010000257">
    <property type="protein sequence ID" value="CAA9292970.1"/>
    <property type="molecule type" value="Genomic_DNA"/>
</dbReference>
<comment type="pathway">
    <text evidence="1">Nucleotide-sugar biosynthesis; UDP-alpha-D-glucuronate biosynthesis; UDP-alpha-D-glucuronate from UDP-alpha-D-glucose: step 1/1.</text>
</comment>
<evidence type="ECO:0000256" key="3">
    <source>
        <dbReference type="ARBA" id="ARBA00012954"/>
    </source>
</evidence>
<keyword evidence="4 7" id="KW-0560">Oxidoreductase</keyword>
<feature type="active site" description="Nucleophile" evidence="8">
    <location>
        <position position="270"/>
    </location>
</feature>
<dbReference type="EC" id="1.1.1.22" evidence="3 7"/>
<dbReference type="InterPro" id="IPR014026">
    <property type="entry name" value="UDP-Glc/GDP-Man_DH_dimer"/>
</dbReference>
<evidence type="ECO:0000256" key="4">
    <source>
        <dbReference type="ARBA" id="ARBA00023002"/>
    </source>
</evidence>
<feature type="binding site" evidence="10">
    <location>
        <position position="36"/>
    </location>
    <ligand>
        <name>NAD(+)</name>
        <dbReference type="ChEBI" id="CHEBI:57540"/>
    </ligand>
</feature>
<feature type="binding site" evidence="9">
    <location>
        <begin position="162"/>
        <end position="165"/>
    </location>
    <ligand>
        <name>substrate</name>
    </ligand>
</feature>
<dbReference type="SUPFAM" id="SSF52413">
    <property type="entry name" value="UDP-glucose/GDP-mannose dehydrogenase C-terminal domain"/>
    <property type="match status" value="1"/>
</dbReference>
<feature type="binding site" evidence="9">
    <location>
        <position position="267"/>
    </location>
    <ligand>
        <name>substrate</name>
    </ligand>
</feature>
<dbReference type="Pfam" id="PF03721">
    <property type="entry name" value="UDPG_MGDP_dh_N"/>
    <property type="match status" value="1"/>
</dbReference>
<dbReference type="InterPro" id="IPR001732">
    <property type="entry name" value="UDP-Glc/GDP-Man_DH_N"/>
</dbReference>
<dbReference type="SUPFAM" id="SSF51735">
    <property type="entry name" value="NAD(P)-binding Rossmann-fold domains"/>
    <property type="match status" value="1"/>
</dbReference>
<evidence type="ECO:0000256" key="5">
    <source>
        <dbReference type="ARBA" id="ARBA00023027"/>
    </source>
</evidence>
<feature type="binding site" evidence="9">
    <location>
        <position position="214"/>
    </location>
    <ligand>
        <name>substrate</name>
    </ligand>
</feature>
<evidence type="ECO:0000256" key="10">
    <source>
        <dbReference type="PIRSR" id="PIRSR500134-3"/>
    </source>
</evidence>
<dbReference type="UniPathway" id="UPA00038">
    <property type="reaction ID" value="UER00491"/>
</dbReference>
<dbReference type="Pfam" id="PF00984">
    <property type="entry name" value="UDPG_MGDP_dh"/>
    <property type="match status" value="1"/>
</dbReference>
<feature type="binding site" evidence="10">
    <location>
        <position position="341"/>
    </location>
    <ligand>
        <name>NAD(+)</name>
        <dbReference type="ChEBI" id="CHEBI:57540"/>
    </ligand>
</feature>
<evidence type="ECO:0000256" key="7">
    <source>
        <dbReference type="PIRNR" id="PIRNR000124"/>
    </source>
</evidence>
<dbReference type="NCBIfam" id="TIGR03026">
    <property type="entry name" value="NDP-sugDHase"/>
    <property type="match status" value="1"/>
</dbReference>
<evidence type="ECO:0000256" key="8">
    <source>
        <dbReference type="PIRSR" id="PIRSR500134-1"/>
    </source>
</evidence>